<dbReference type="Proteomes" id="UP000515703">
    <property type="component" value="Chromosome"/>
</dbReference>
<evidence type="ECO:0000259" key="2">
    <source>
        <dbReference type="SMART" id="SM00635"/>
    </source>
</evidence>
<dbReference type="SMART" id="SM00635">
    <property type="entry name" value="BID_2"/>
    <property type="match status" value="1"/>
</dbReference>
<evidence type="ECO:0000313" key="4">
    <source>
        <dbReference type="Proteomes" id="UP000515703"/>
    </source>
</evidence>
<feature type="domain" description="BIG2" evidence="2">
    <location>
        <begin position="34"/>
        <end position="106"/>
    </location>
</feature>
<accession>A0A7I8DTB4</accession>
<dbReference type="EMBL" id="AP023368">
    <property type="protein sequence ID" value="BCJ99546.1"/>
    <property type="molecule type" value="Genomic_DNA"/>
</dbReference>
<keyword evidence="1" id="KW-0732">Signal</keyword>
<evidence type="ECO:0000313" key="3">
    <source>
        <dbReference type="EMBL" id="BCJ99546.1"/>
    </source>
</evidence>
<sequence>MNQIKRIAKMLSIVLILSMAVQLALPGFFTSTATAATIAISPKKLTLEVGKTKVLKVTGTKVKATWKSSDAKIATVSKTGLVTAKKAGKATITATVNKKAYTCSVTVKEKKANNPLVDAAPFKAQGVTSGNVSYIFPSSWNKYEGAASGLTQIFLSPETMTSSTDDQTPYILLYLADLAAPSDADTLAAYYKEFTADTIVSQFAQSGMDVTVNNFTLTNYATDLGIGYLTSFDYTYQGLTVKRNIYDIYTDKTLIKVMVSDPGKTTTPDLNQVTDYLLKTIQISK</sequence>
<feature type="chain" id="PRO_5029880809" description="BIG2 domain-containing protein" evidence="1">
    <location>
        <begin position="36"/>
        <end position="285"/>
    </location>
</feature>
<dbReference type="KEGG" id="acht:bsdcttw_25870"/>
<reference evidence="3 4" key="1">
    <citation type="submission" date="2020-08" db="EMBL/GenBank/DDBJ databases">
        <title>Draft genome sequencing of an Anaerocolumna strain isolated from anoxic soil subjected to BSD treatment.</title>
        <authorList>
            <person name="Uek A."/>
            <person name="Tonouchi A."/>
        </authorList>
    </citation>
    <scope>NUCLEOTIDE SEQUENCE [LARGE SCALE GENOMIC DNA]</scope>
    <source>
        <strain evidence="3 4">CTTW</strain>
    </source>
</reference>
<dbReference type="Gene3D" id="2.60.40.1080">
    <property type="match status" value="1"/>
</dbReference>
<dbReference type="Pfam" id="PF02368">
    <property type="entry name" value="Big_2"/>
    <property type="match status" value="1"/>
</dbReference>
<organism evidence="3 4">
    <name type="scientific">Anaerocolumna chitinilytica</name>
    <dbReference type="NCBI Taxonomy" id="1727145"/>
    <lineage>
        <taxon>Bacteria</taxon>
        <taxon>Bacillati</taxon>
        <taxon>Bacillota</taxon>
        <taxon>Clostridia</taxon>
        <taxon>Lachnospirales</taxon>
        <taxon>Lachnospiraceae</taxon>
        <taxon>Anaerocolumna</taxon>
    </lineage>
</organism>
<dbReference type="InterPro" id="IPR008964">
    <property type="entry name" value="Invasin/intimin_cell_adhesion"/>
</dbReference>
<dbReference type="InterPro" id="IPR003343">
    <property type="entry name" value="Big_2"/>
</dbReference>
<feature type="signal peptide" evidence="1">
    <location>
        <begin position="1"/>
        <end position="35"/>
    </location>
</feature>
<name>A0A7I8DTB4_9FIRM</name>
<dbReference type="AlphaFoldDB" id="A0A7I8DTB4"/>
<protein>
    <recommendedName>
        <fullName evidence="2">BIG2 domain-containing protein</fullName>
    </recommendedName>
</protein>
<gene>
    <name evidence="3" type="ORF">bsdcttw_25870</name>
</gene>
<evidence type="ECO:0000256" key="1">
    <source>
        <dbReference type="SAM" id="SignalP"/>
    </source>
</evidence>
<proteinExistence type="predicted"/>
<dbReference type="SUPFAM" id="SSF49373">
    <property type="entry name" value="Invasin/intimin cell-adhesion fragments"/>
    <property type="match status" value="1"/>
</dbReference>
<keyword evidence="4" id="KW-1185">Reference proteome</keyword>
<reference evidence="3 4" key="2">
    <citation type="submission" date="2020-08" db="EMBL/GenBank/DDBJ databases">
        <authorList>
            <person name="Ueki A."/>
            <person name="Tonouchi A."/>
        </authorList>
    </citation>
    <scope>NUCLEOTIDE SEQUENCE [LARGE SCALE GENOMIC DNA]</scope>
    <source>
        <strain evidence="3 4">CTTW</strain>
    </source>
</reference>
<dbReference type="RefSeq" id="WP_185255306.1">
    <property type="nucleotide sequence ID" value="NZ_AP023368.1"/>
</dbReference>